<feature type="region of interest" description="Disordered" evidence="1">
    <location>
        <begin position="26"/>
        <end position="53"/>
    </location>
</feature>
<proteinExistence type="predicted"/>
<feature type="chain" id="PRO_5039356940" description="Multiple sugar transport system substrate-binding protein" evidence="2">
    <location>
        <begin position="20"/>
        <end position="473"/>
    </location>
</feature>
<dbReference type="InterPro" id="IPR006059">
    <property type="entry name" value="SBP"/>
</dbReference>
<dbReference type="InterPro" id="IPR050490">
    <property type="entry name" value="Bact_solute-bd_prot1"/>
</dbReference>
<protein>
    <recommendedName>
        <fullName evidence="5">Multiple sugar transport system substrate-binding protein</fullName>
    </recommendedName>
</protein>
<dbReference type="PANTHER" id="PTHR43649:SF12">
    <property type="entry name" value="DIACETYLCHITOBIOSE BINDING PROTEIN DASA"/>
    <property type="match status" value="1"/>
</dbReference>
<feature type="compositionally biased region" description="Polar residues" evidence="1">
    <location>
        <begin position="38"/>
        <end position="52"/>
    </location>
</feature>
<organism evidence="3 4">
    <name type="scientific">Insulibacter thermoxylanivorax</name>
    <dbReference type="NCBI Taxonomy" id="2749268"/>
    <lineage>
        <taxon>Bacteria</taxon>
        <taxon>Bacillati</taxon>
        <taxon>Bacillota</taxon>
        <taxon>Bacilli</taxon>
        <taxon>Bacillales</taxon>
        <taxon>Paenibacillaceae</taxon>
        <taxon>Insulibacter</taxon>
    </lineage>
</organism>
<evidence type="ECO:0008006" key="5">
    <source>
        <dbReference type="Google" id="ProtNLM"/>
    </source>
</evidence>
<dbReference type="PANTHER" id="PTHR43649">
    <property type="entry name" value="ARABINOSE-BINDING PROTEIN-RELATED"/>
    <property type="match status" value="1"/>
</dbReference>
<feature type="signal peptide" evidence="2">
    <location>
        <begin position="1"/>
        <end position="19"/>
    </location>
</feature>
<keyword evidence="2" id="KW-0732">Signal</keyword>
<dbReference type="SUPFAM" id="SSF53850">
    <property type="entry name" value="Periplasmic binding protein-like II"/>
    <property type="match status" value="1"/>
</dbReference>
<comment type="caution">
    <text evidence="3">The sequence shown here is derived from an EMBL/GenBank/DDBJ whole genome shotgun (WGS) entry which is preliminary data.</text>
</comment>
<gene>
    <name evidence="3" type="ORF">PRECH8_19060</name>
</gene>
<name>A0A916QDQ6_9BACL</name>
<sequence length="473" mass="53601">MMKIWRVLLVMILSVSLLAACTGGGGGEADNGGDSSNQTKPQNEQSQQNDSGQHAAEEALFEFAIDTNTSGEITMWSFLIGNPVFNDLLPEFNKVYPNIKVNIVEIEFGEMHDTLQNALAAGTGAPDIALVEEGQFGRYNYGGMLVDLLEEPYNAGRLKELIPDYNFERWHSVDGKHLYGMPWDITPGVTYYRHDIIEQLGFPSEPAEFGEYIQDRDNWIRLGEALKADGRFLLEWRDLPVQWAANQYGYFNSNLEWQRNNDELVSLMETSLRGQQLGLSAELTIYSEEGQQYLEQGKLPIIVLGSFGARELSTWLPEQAGKWRVTRMPLGINGGMGGSSFVIPAQSKNKEAAYAFIEWMNLSEEAWKIFSSERYSIQSGYKHIWEKDWYINSTNSFLGGQRDIEFYSTLADTIRPKRLTRLDSIAYSDIWLPGILTAFDNYTEPRAALQQIEEDIMTVLGPEIEKLRNELSQ</sequence>
<evidence type="ECO:0000256" key="2">
    <source>
        <dbReference type="SAM" id="SignalP"/>
    </source>
</evidence>
<evidence type="ECO:0000313" key="4">
    <source>
        <dbReference type="Proteomes" id="UP000654993"/>
    </source>
</evidence>
<dbReference type="EMBL" id="BMAQ01000021">
    <property type="protein sequence ID" value="GFR38610.1"/>
    <property type="molecule type" value="Genomic_DNA"/>
</dbReference>
<dbReference type="PROSITE" id="PS51257">
    <property type="entry name" value="PROKAR_LIPOPROTEIN"/>
    <property type="match status" value="1"/>
</dbReference>
<keyword evidence="4" id="KW-1185">Reference proteome</keyword>
<dbReference type="Gene3D" id="3.40.190.10">
    <property type="entry name" value="Periplasmic binding protein-like II"/>
    <property type="match status" value="1"/>
</dbReference>
<evidence type="ECO:0000256" key="1">
    <source>
        <dbReference type="SAM" id="MobiDB-lite"/>
    </source>
</evidence>
<reference evidence="3" key="2">
    <citation type="journal article" date="2021" name="Data Brief">
        <title>Draft genome sequence data of the facultative, thermophilic, xylanolytic bacterium Paenibacillus sp. strain DA-C8.</title>
        <authorList>
            <person name="Chhe C."/>
            <person name="Uke A."/>
            <person name="Baramee S."/>
            <person name="Ungkulpasvich U."/>
            <person name="Tachaapaikoon C."/>
            <person name="Pason P."/>
            <person name="Waeonukul R."/>
            <person name="Ratanakhanokchai K."/>
            <person name="Kosugi A."/>
        </authorList>
    </citation>
    <scope>NUCLEOTIDE SEQUENCE</scope>
    <source>
        <strain evidence="3">DA-C8</strain>
    </source>
</reference>
<reference evidence="3" key="1">
    <citation type="submission" date="2020-08" db="EMBL/GenBank/DDBJ databases">
        <authorList>
            <person name="Uke A."/>
            <person name="Chhe C."/>
            <person name="Baramee S."/>
            <person name="Kosugi A."/>
        </authorList>
    </citation>
    <scope>NUCLEOTIDE SEQUENCE</scope>
    <source>
        <strain evidence="3">DA-C8</strain>
    </source>
</reference>
<dbReference type="AlphaFoldDB" id="A0A916QDQ6"/>
<evidence type="ECO:0000313" key="3">
    <source>
        <dbReference type="EMBL" id="GFR38610.1"/>
    </source>
</evidence>
<dbReference type="Pfam" id="PF01547">
    <property type="entry name" value="SBP_bac_1"/>
    <property type="match status" value="1"/>
</dbReference>
<accession>A0A916QDQ6</accession>
<dbReference type="RefSeq" id="WP_200966846.1">
    <property type="nucleotide sequence ID" value="NZ_BMAQ01000021.1"/>
</dbReference>
<dbReference type="Proteomes" id="UP000654993">
    <property type="component" value="Unassembled WGS sequence"/>
</dbReference>